<name>A0A4C1Y6N5_EUMVA</name>
<sequence length="173" mass="19291">MDEMNDAVLYYAMRPHFCAGTDIIEPISTPDIFLPILKQRRRRYLRTYLSAYSVDIDHSSRRSVYRTCHTHAVTYFRRSVHLIPTRGPGQSGTGVCEVASNVQRPPAPKALARNLCAGSGSRRDAVPGQTVEAGGAAVRRGRRQVRRLRGQDRQKDADILRSEGSGVVSRRIG</sequence>
<protein>
    <submittedName>
        <fullName evidence="2">Uncharacterized protein</fullName>
    </submittedName>
</protein>
<gene>
    <name evidence="2" type="ORF">EVAR_54383_1</name>
</gene>
<feature type="region of interest" description="Disordered" evidence="1">
    <location>
        <begin position="119"/>
        <end position="154"/>
    </location>
</feature>
<dbReference type="AlphaFoldDB" id="A0A4C1Y6N5"/>
<evidence type="ECO:0000256" key="1">
    <source>
        <dbReference type="SAM" id="MobiDB-lite"/>
    </source>
</evidence>
<organism evidence="2 3">
    <name type="scientific">Eumeta variegata</name>
    <name type="common">Bagworm moth</name>
    <name type="synonym">Eumeta japonica</name>
    <dbReference type="NCBI Taxonomy" id="151549"/>
    <lineage>
        <taxon>Eukaryota</taxon>
        <taxon>Metazoa</taxon>
        <taxon>Ecdysozoa</taxon>
        <taxon>Arthropoda</taxon>
        <taxon>Hexapoda</taxon>
        <taxon>Insecta</taxon>
        <taxon>Pterygota</taxon>
        <taxon>Neoptera</taxon>
        <taxon>Endopterygota</taxon>
        <taxon>Lepidoptera</taxon>
        <taxon>Glossata</taxon>
        <taxon>Ditrysia</taxon>
        <taxon>Tineoidea</taxon>
        <taxon>Psychidae</taxon>
        <taxon>Oiketicinae</taxon>
        <taxon>Eumeta</taxon>
    </lineage>
</organism>
<dbReference type="EMBL" id="BGZK01001079">
    <property type="protein sequence ID" value="GBP70574.1"/>
    <property type="molecule type" value="Genomic_DNA"/>
</dbReference>
<accession>A0A4C1Y6N5</accession>
<proteinExistence type="predicted"/>
<dbReference type="Proteomes" id="UP000299102">
    <property type="component" value="Unassembled WGS sequence"/>
</dbReference>
<comment type="caution">
    <text evidence="2">The sequence shown here is derived from an EMBL/GenBank/DDBJ whole genome shotgun (WGS) entry which is preliminary data.</text>
</comment>
<feature type="compositionally biased region" description="Basic residues" evidence="1">
    <location>
        <begin position="139"/>
        <end position="148"/>
    </location>
</feature>
<evidence type="ECO:0000313" key="3">
    <source>
        <dbReference type="Proteomes" id="UP000299102"/>
    </source>
</evidence>
<evidence type="ECO:0000313" key="2">
    <source>
        <dbReference type="EMBL" id="GBP70574.1"/>
    </source>
</evidence>
<keyword evidence="3" id="KW-1185">Reference proteome</keyword>
<reference evidence="2 3" key="1">
    <citation type="journal article" date="2019" name="Commun. Biol.">
        <title>The bagworm genome reveals a unique fibroin gene that provides high tensile strength.</title>
        <authorList>
            <person name="Kono N."/>
            <person name="Nakamura H."/>
            <person name="Ohtoshi R."/>
            <person name="Tomita M."/>
            <person name="Numata K."/>
            <person name="Arakawa K."/>
        </authorList>
    </citation>
    <scope>NUCLEOTIDE SEQUENCE [LARGE SCALE GENOMIC DNA]</scope>
</reference>